<dbReference type="GO" id="GO:0006780">
    <property type="term" value="P:uroporphyrinogen III biosynthetic process"/>
    <property type="evidence" value="ECO:0007669"/>
    <property type="project" value="InterPro"/>
</dbReference>
<organism evidence="2 3">
    <name type="scientific">Micavibrio aeruginosavorus</name>
    <dbReference type="NCBI Taxonomy" id="349221"/>
    <lineage>
        <taxon>Bacteria</taxon>
        <taxon>Pseudomonadati</taxon>
        <taxon>Bdellovibrionota</taxon>
        <taxon>Bdellovibrionia</taxon>
        <taxon>Bdellovibrionales</taxon>
        <taxon>Pseudobdellovibrionaceae</taxon>
        <taxon>Micavibrio</taxon>
    </lineage>
</organism>
<dbReference type="CDD" id="cd06578">
    <property type="entry name" value="HemD"/>
    <property type="match status" value="1"/>
</dbReference>
<comment type="caution">
    <text evidence="2">The sequence shown here is derived from an EMBL/GenBank/DDBJ whole genome shotgun (WGS) entry which is preliminary data.</text>
</comment>
<dbReference type="PANTHER" id="PTHR12390">
    <property type="entry name" value="UROPORPHYRINOGEN III SYNTHASE"/>
    <property type="match status" value="1"/>
</dbReference>
<evidence type="ECO:0000259" key="1">
    <source>
        <dbReference type="Pfam" id="PF02602"/>
    </source>
</evidence>
<evidence type="ECO:0000313" key="3">
    <source>
        <dbReference type="Proteomes" id="UP000249557"/>
    </source>
</evidence>
<dbReference type="Pfam" id="PF02602">
    <property type="entry name" value="HEM4"/>
    <property type="match status" value="1"/>
</dbReference>
<feature type="domain" description="Tetrapyrrole biosynthesis uroporphyrinogen III synthase" evidence="1">
    <location>
        <begin position="16"/>
        <end position="232"/>
    </location>
</feature>
<evidence type="ECO:0000313" key="2">
    <source>
        <dbReference type="EMBL" id="PZO86082.1"/>
    </source>
</evidence>
<dbReference type="InterPro" id="IPR003754">
    <property type="entry name" value="4pyrrol_synth_uPrphyn_synth"/>
</dbReference>
<gene>
    <name evidence="2" type="ORF">DI626_07030</name>
</gene>
<proteinExistence type="predicted"/>
<protein>
    <recommendedName>
        <fullName evidence="1">Tetrapyrrole biosynthesis uroporphyrinogen III synthase domain-containing protein</fullName>
    </recommendedName>
</protein>
<reference evidence="2 3" key="1">
    <citation type="submission" date="2017-08" db="EMBL/GenBank/DDBJ databases">
        <title>Infants hospitalized years apart are colonized by the same room-sourced microbial strains.</title>
        <authorList>
            <person name="Brooks B."/>
            <person name="Olm M.R."/>
            <person name="Firek B.A."/>
            <person name="Baker R."/>
            <person name="Thomas B.C."/>
            <person name="Morowitz M.J."/>
            <person name="Banfield J.F."/>
        </authorList>
    </citation>
    <scope>NUCLEOTIDE SEQUENCE [LARGE SCALE GENOMIC DNA]</scope>
    <source>
        <strain evidence="2">S2_018_000_R2_104</strain>
    </source>
</reference>
<dbReference type="AlphaFoldDB" id="A0A2W4ZYT9"/>
<dbReference type="SUPFAM" id="SSF69618">
    <property type="entry name" value="HemD-like"/>
    <property type="match status" value="1"/>
</dbReference>
<dbReference type="InterPro" id="IPR036108">
    <property type="entry name" value="4pyrrol_syn_uPrphyn_synt_sf"/>
</dbReference>
<dbReference type="Proteomes" id="UP000249557">
    <property type="component" value="Unassembled WGS sequence"/>
</dbReference>
<sequence length="241" mass="25854">MTGTVAVFRTPGEGQDDLAAKIKACGFEPLFEPILQVEFTDSPIQTDNDRPLVFTSAHGVGAYAKAVPEGRGNPAYVVGDNTAEAAMSAGFTDIKNAQGTGDDLAALLEAGLSGQNVRPLYVRAENISVDLTVMMAARGIVMDEIVAYRTVPAESLSLNLLRKLDKREVAACLFFSRRGAETFTSLVQQYDRAYALRTTKALCIGEGVVESVSVLPFAQTLVSQTPDRDGMMELVEKISVI</sequence>
<dbReference type="GO" id="GO:0004852">
    <property type="term" value="F:uroporphyrinogen-III synthase activity"/>
    <property type="evidence" value="ECO:0007669"/>
    <property type="project" value="InterPro"/>
</dbReference>
<dbReference type="Gene3D" id="3.40.50.10090">
    <property type="match status" value="2"/>
</dbReference>
<dbReference type="PANTHER" id="PTHR12390:SF0">
    <property type="entry name" value="UROPORPHYRINOGEN-III SYNTHASE"/>
    <property type="match status" value="1"/>
</dbReference>
<accession>A0A2W4ZYT9</accession>
<name>A0A2W4ZYT9_9BACT</name>
<dbReference type="EMBL" id="QFNK01000133">
    <property type="protein sequence ID" value="PZO86082.1"/>
    <property type="molecule type" value="Genomic_DNA"/>
</dbReference>
<dbReference type="InterPro" id="IPR039793">
    <property type="entry name" value="UROS/Hem4"/>
</dbReference>
<dbReference type="GO" id="GO:0005829">
    <property type="term" value="C:cytosol"/>
    <property type="evidence" value="ECO:0007669"/>
    <property type="project" value="TreeGrafter"/>
</dbReference>